<name>A0ABZ0ECT1_9BURK</name>
<protein>
    <submittedName>
        <fullName evidence="3">Glycosyltransferase</fullName>
        <ecNumber evidence="3">2.4.-.-</ecNumber>
    </submittedName>
</protein>
<dbReference type="EMBL" id="CP136511">
    <property type="protein sequence ID" value="WOD14315.1"/>
    <property type="molecule type" value="Genomic_DNA"/>
</dbReference>
<proteinExistence type="predicted"/>
<feature type="domain" description="Glycosyltransferase family 28 N-terminal" evidence="1">
    <location>
        <begin position="4"/>
        <end position="135"/>
    </location>
</feature>
<keyword evidence="3" id="KW-0808">Transferase</keyword>
<dbReference type="Proteomes" id="UP001302652">
    <property type="component" value="Chromosome 3"/>
</dbReference>
<evidence type="ECO:0000259" key="1">
    <source>
        <dbReference type="Pfam" id="PF03033"/>
    </source>
</evidence>
<keyword evidence="4" id="KW-1185">Reference proteome</keyword>
<dbReference type="Gene3D" id="3.40.50.2000">
    <property type="entry name" value="Glycogen Phosphorylase B"/>
    <property type="match status" value="2"/>
</dbReference>
<dbReference type="GO" id="GO:0016757">
    <property type="term" value="F:glycosyltransferase activity"/>
    <property type="evidence" value="ECO:0007669"/>
    <property type="project" value="UniProtKB-KW"/>
</dbReference>
<sequence>MAQIVITAIGSAGDVHPLIGIGRMLVQRGHRIVFCTHPQFAVLAEQYGFAFVPIGTWDEYAQAVASRALWNPRTSFRTLWTVIAPTIRPHFDTLAALATSDTVLVGSLWAFAARLMQEIHGTPYVSVQVSPSTLLSASAPPTHKRLTVPMWLPLVVRAKCIEMIEKGVLDKACGPALNDVRAALGLAPASRILGQWLHSTDGVLCLFPNWFAAAQPDWPRNHFMAGFPLFNDVSPETFDDELNDFLSSGERPIVFTPGSTRTDERTYLDAVDEALRRTGARAIVLARAISKRSRARRDLLVRDFVPMRTLLPRCAAMVHHGGIGTAALAFAAGIPQVVTPFAHDQFDNAQRIARSGCGIRIDSPASGKALAAALTRIATDGLVAARCAMAKELIGTAPDACEAAAQYIERLADRRPAAGTRSVA</sequence>
<evidence type="ECO:0000259" key="2">
    <source>
        <dbReference type="Pfam" id="PF06722"/>
    </source>
</evidence>
<dbReference type="SUPFAM" id="SSF53756">
    <property type="entry name" value="UDP-Glycosyltransferase/glycogen phosphorylase"/>
    <property type="match status" value="1"/>
</dbReference>
<dbReference type="InterPro" id="IPR004276">
    <property type="entry name" value="GlycoTrans_28_N"/>
</dbReference>
<dbReference type="RefSeq" id="WP_317016151.1">
    <property type="nucleotide sequence ID" value="NZ_CP136511.1"/>
</dbReference>
<dbReference type="InterPro" id="IPR010610">
    <property type="entry name" value="EryCIII-like_C"/>
</dbReference>
<organism evidence="3 4">
    <name type="scientific">Paraburkholderia kirstenboschensis</name>
    <dbReference type="NCBI Taxonomy" id="1245436"/>
    <lineage>
        <taxon>Bacteria</taxon>
        <taxon>Pseudomonadati</taxon>
        <taxon>Pseudomonadota</taxon>
        <taxon>Betaproteobacteria</taxon>
        <taxon>Burkholderiales</taxon>
        <taxon>Burkholderiaceae</taxon>
        <taxon>Paraburkholderia</taxon>
    </lineage>
</organism>
<dbReference type="CDD" id="cd03784">
    <property type="entry name" value="GT1_Gtf-like"/>
    <property type="match status" value="1"/>
</dbReference>
<dbReference type="PANTHER" id="PTHR48050:SF13">
    <property type="entry name" value="STEROL 3-BETA-GLUCOSYLTRANSFERASE UGT80A2"/>
    <property type="match status" value="1"/>
</dbReference>
<keyword evidence="3" id="KW-0328">Glycosyltransferase</keyword>
<feature type="domain" description="Erythromycin biosynthesis protein CIII-like C-terminal" evidence="2">
    <location>
        <begin position="301"/>
        <end position="405"/>
    </location>
</feature>
<dbReference type="Pfam" id="PF06722">
    <property type="entry name" value="EryCIII-like_C"/>
    <property type="match status" value="1"/>
</dbReference>
<dbReference type="InterPro" id="IPR002213">
    <property type="entry name" value="UDP_glucos_trans"/>
</dbReference>
<evidence type="ECO:0000313" key="4">
    <source>
        <dbReference type="Proteomes" id="UP001302652"/>
    </source>
</evidence>
<dbReference type="EC" id="2.4.-.-" evidence="3"/>
<dbReference type="PANTHER" id="PTHR48050">
    <property type="entry name" value="STEROL 3-BETA-GLUCOSYLTRANSFERASE"/>
    <property type="match status" value="1"/>
</dbReference>
<dbReference type="InterPro" id="IPR050426">
    <property type="entry name" value="Glycosyltransferase_28"/>
</dbReference>
<accession>A0ABZ0ECT1</accession>
<evidence type="ECO:0000313" key="3">
    <source>
        <dbReference type="EMBL" id="WOD14315.1"/>
    </source>
</evidence>
<dbReference type="Pfam" id="PF03033">
    <property type="entry name" value="Glyco_transf_28"/>
    <property type="match status" value="1"/>
</dbReference>
<reference evidence="3 4" key="1">
    <citation type="submission" date="2023-10" db="EMBL/GenBank/DDBJ databases">
        <title>Surface-active antibiotics is a multifunctional adaptation for post-fire microbes.</title>
        <authorList>
            <person name="Liu M.D."/>
            <person name="Du Y."/>
            <person name="Koupaei S.K."/>
            <person name="Kim N.R."/>
            <person name="Zhang W."/>
            <person name="Traxler M.F."/>
        </authorList>
    </citation>
    <scope>NUCLEOTIDE SEQUENCE [LARGE SCALE GENOMIC DNA]</scope>
    <source>
        <strain evidence="3 4">F3</strain>
    </source>
</reference>
<gene>
    <name evidence="3" type="ORF">RW095_02145</name>
</gene>